<organism evidence="2 3">
    <name type="scientific">Vanrija pseudolonga</name>
    <dbReference type="NCBI Taxonomy" id="143232"/>
    <lineage>
        <taxon>Eukaryota</taxon>
        <taxon>Fungi</taxon>
        <taxon>Dikarya</taxon>
        <taxon>Basidiomycota</taxon>
        <taxon>Agaricomycotina</taxon>
        <taxon>Tremellomycetes</taxon>
        <taxon>Trichosporonales</taxon>
        <taxon>Trichosporonaceae</taxon>
        <taxon>Vanrija</taxon>
    </lineage>
</organism>
<dbReference type="GeneID" id="87811984"/>
<proteinExistence type="predicted"/>
<evidence type="ECO:0000313" key="2">
    <source>
        <dbReference type="EMBL" id="WOO85319.1"/>
    </source>
</evidence>
<name>A0AAF1BQX7_9TREE</name>
<dbReference type="GO" id="GO:0005829">
    <property type="term" value="C:cytosol"/>
    <property type="evidence" value="ECO:0007669"/>
    <property type="project" value="TreeGrafter"/>
</dbReference>
<dbReference type="GO" id="GO:0017168">
    <property type="term" value="F:5-oxoprolinase (ATP-hydrolyzing) activity"/>
    <property type="evidence" value="ECO:0007669"/>
    <property type="project" value="TreeGrafter"/>
</dbReference>
<dbReference type="EMBL" id="CP086720">
    <property type="protein sequence ID" value="WOO85319.1"/>
    <property type="molecule type" value="Genomic_DNA"/>
</dbReference>
<dbReference type="PANTHER" id="PTHR11365">
    <property type="entry name" value="5-OXOPROLINASE RELATED"/>
    <property type="match status" value="1"/>
</dbReference>
<protein>
    <submittedName>
        <fullName evidence="2">Purtative protein</fullName>
    </submittedName>
</protein>
<dbReference type="AlphaFoldDB" id="A0AAF1BQX7"/>
<dbReference type="InterPro" id="IPR003692">
    <property type="entry name" value="Hydantoinase_B"/>
</dbReference>
<gene>
    <name evidence="2" type="primary">SPAC11D3.15_0</name>
    <name evidence="2" type="ORF">LOC62_07G008820</name>
</gene>
<evidence type="ECO:0000259" key="1">
    <source>
        <dbReference type="Pfam" id="PF02538"/>
    </source>
</evidence>
<keyword evidence="3" id="KW-1185">Reference proteome</keyword>
<dbReference type="InterPro" id="IPR045079">
    <property type="entry name" value="Oxoprolinase-like"/>
</dbReference>
<sequence>MATTETATARRAAAYDPILLSVFSNRFMSIAEAMGRSLQQTSISTNIKERLDYSCAVFAPTGDLVANAPFIPVHLGSMSFSVKHQLELHGPSLKPGDVLLTNSPTTGGSHLPDLTVITPCFSNTDSSKIIFFTASRAHHSDIGGILPGSMPPTSTALFEEGAEIRSLKIVDGGIYDADGVYEALVTNPASYPGCSGSRNFRDVESDLKAQVAANHKGAELLGALQSEYGLETVQEYMEHIRSNAEQAVRDMLVRTAKRFGTHLHAIDYLDDGSPINLTIDIDEATGSAVFDFEGTGPELRGNLNAPVCVVNAAVIYCMRSMIGEDIPLNAGCLTPLDIRIPEGSLLSPSPTAAVCGGNVMTSQRITDVVLKAFNACAASQGCCNNLSFGVGGKDPVTGEVTQGWGYYETIAGGSGAGPGWNGTSGVHVHMTNTRITDPEILERRYPVILREFNFRPGSGGEGAYKGGNGAVRTLQFLQSLQVSILSERRARAPYGANGGSDAQTGLNLWVKAPRGDEASRKINIGGKGTVWFEAGDALEIHTPGGGGWGKGEGEVEQTGTQFEPRGRLADAANVEF</sequence>
<reference evidence="2" key="1">
    <citation type="submission" date="2023-10" db="EMBL/GenBank/DDBJ databases">
        <authorList>
            <person name="Noh H."/>
        </authorList>
    </citation>
    <scope>NUCLEOTIDE SEQUENCE</scope>
    <source>
        <strain evidence="2">DUCC4014</strain>
    </source>
</reference>
<feature type="domain" description="Hydantoinase B/oxoprolinase" evidence="1">
    <location>
        <begin position="16"/>
        <end position="550"/>
    </location>
</feature>
<dbReference type="PANTHER" id="PTHR11365:SF2">
    <property type="entry name" value="5-OXOPROLINASE"/>
    <property type="match status" value="1"/>
</dbReference>
<dbReference type="Pfam" id="PF02538">
    <property type="entry name" value="Hydantoinase_B"/>
    <property type="match status" value="1"/>
</dbReference>
<dbReference type="RefSeq" id="XP_062631345.1">
    <property type="nucleotide sequence ID" value="XM_062775361.1"/>
</dbReference>
<evidence type="ECO:0000313" key="3">
    <source>
        <dbReference type="Proteomes" id="UP000827549"/>
    </source>
</evidence>
<accession>A0AAF1BQX7</accession>
<dbReference type="Proteomes" id="UP000827549">
    <property type="component" value="Chromosome 7"/>
</dbReference>
<dbReference type="GO" id="GO:0006749">
    <property type="term" value="P:glutathione metabolic process"/>
    <property type="evidence" value="ECO:0007669"/>
    <property type="project" value="TreeGrafter"/>
</dbReference>